<name>A0A9D1UZ32_9BACT</name>
<dbReference type="EMBL" id="DXFT01000067">
    <property type="protein sequence ID" value="HIX03141.1"/>
    <property type="molecule type" value="Genomic_DNA"/>
</dbReference>
<evidence type="ECO:0000313" key="5">
    <source>
        <dbReference type="EMBL" id="HIX03141.1"/>
    </source>
</evidence>
<reference evidence="5" key="1">
    <citation type="journal article" date="2021" name="PeerJ">
        <title>Extensive microbial diversity within the chicken gut microbiome revealed by metagenomics and culture.</title>
        <authorList>
            <person name="Gilroy R."/>
            <person name="Ravi A."/>
            <person name="Getino M."/>
            <person name="Pursley I."/>
            <person name="Horton D.L."/>
            <person name="Alikhan N.F."/>
            <person name="Baker D."/>
            <person name="Gharbi K."/>
            <person name="Hall N."/>
            <person name="Watson M."/>
            <person name="Adriaenssens E.M."/>
            <person name="Foster-Nyarko E."/>
            <person name="Jarju S."/>
            <person name="Secka A."/>
            <person name="Antonio M."/>
            <person name="Oren A."/>
            <person name="Chaudhuri R.R."/>
            <person name="La Ragione R."/>
            <person name="Hildebrand F."/>
            <person name="Pallen M.J."/>
        </authorList>
    </citation>
    <scope>NUCLEOTIDE SEQUENCE</scope>
    <source>
        <strain evidence="5">23274</strain>
    </source>
</reference>
<comment type="caution">
    <text evidence="5">The sequence shown here is derived from an EMBL/GenBank/DDBJ whole genome shotgun (WGS) entry which is preliminary data.</text>
</comment>
<feature type="non-terminal residue" evidence="5">
    <location>
        <position position="200"/>
    </location>
</feature>
<evidence type="ECO:0000256" key="1">
    <source>
        <dbReference type="ARBA" id="ARBA00022670"/>
    </source>
</evidence>
<dbReference type="PROSITE" id="PS00673">
    <property type="entry name" value="V8_SER"/>
    <property type="match status" value="1"/>
</dbReference>
<dbReference type="GO" id="GO:0008236">
    <property type="term" value="F:serine-type peptidase activity"/>
    <property type="evidence" value="ECO:0007669"/>
    <property type="project" value="UniProtKB-KW"/>
</dbReference>
<dbReference type="GO" id="GO:0006508">
    <property type="term" value="P:proteolysis"/>
    <property type="evidence" value="ECO:0007669"/>
    <property type="project" value="UniProtKB-KW"/>
</dbReference>
<evidence type="ECO:0000313" key="6">
    <source>
        <dbReference type="Proteomes" id="UP000824202"/>
    </source>
</evidence>
<dbReference type="InterPro" id="IPR000126">
    <property type="entry name" value="V8_ser_AS"/>
</dbReference>
<sequence>MDISNLHQIVYTIGRITPSGINLLGTGFLINRQGIFVTAAHVTNNDDNNLVVALNPNTNINTYQDTSDSRVSYINVKIEKVDPIRDICILKSNRDFYSNIRIGSTDDIRVSEHLGVIGYPHCTQGRNVLTYQDTTVGAKILIEASFIKSKHIVLNIQTRPGQSGSPVFRESDSMLVAMIIGSYAPNSGGSISLGGVDPHT</sequence>
<evidence type="ECO:0000256" key="2">
    <source>
        <dbReference type="ARBA" id="ARBA00022729"/>
    </source>
</evidence>
<dbReference type="Pfam" id="PF13365">
    <property type="entry name" value="Trypsin_2"/>
    <property type="match status" value="1"/>
</dbReference>
<dbReference type="Proteomes" id="UP000824202">
    <property type="component" value="Unassembled WGS sequence"/>
</dbReference>
<keyword evidence="3" id="KW-0378">Hydrolase</keyword>
<keyword evidence="1 5" id="KW-0645">Protease</keyword>
<dbReference type="AlphaFoldDB" id="A0A9D1UZ32"/>
<keyword evidence="4" id="KW-0720">Serine protease</keyword>
<gene>
    <name evidence="5" type="ORF">H9863_03370</name>
</gene>
<evidence type="ECO:0000256" key="4">
    <source>
        <dbReference type="ARBA" id="ARBA00022825"/>
    </source>
</evidence>
<organism evidence="5 6">
    <name type="scientific">Candidatus Odoribacter faecigallinarum</name>
    <dbReference type="NCBI Taxonomy" id="2838706"/>
    <lineage>
        <taxon>Bacteria</taxon>
        <taxon>Pseudomonadati</taxon>
        <taxon>Bacteroidota</taxon>
        <taxon>Bacteroidia</taxon>
        <taxon>Bacteroidales</taxon>
        <taxon>Odoribacteraceae</taxon>
        <taxon>Odoribacter</taxon>
    </lineage>
</organism>
<dbReference type="SUPFAM" id="SSF50494">
    <property type="entry name" value="Trypsin-like serine proteases"/>
    <property type="match status" value="1"/>
</dbReference>
<dbReference type="InterPro" id="IPR043504">
    <property type="entry name" value="Peptidase_S1_PA_chymotrypsin"/>
</dbReference>
<dbReference type="Gene3D" id="2.40.10.10">
    <property type="entry name" value="Trypsin-like serine proteases"/>
    <property type="match status" value="2"/>
</dbReference>
<proteinExistence type="predicted"/>
<evidence type="ECO:0000256" key="3">
    <source>
        <dbReference type="ARBA" id="ARBA00022801"/>
    </source>
</evidence>
<reference evidence="5" key="2">
    <citation type="submission" date="2021-04" db="EMBL/GenBank/DDBJ databases">
        <authorList>
            <person name="Gilroy R."/>
        </authorList>
    </citation>
    <scope>NUCLEOTIDE SEQUENCE</scope>
    <source>
        <strain evidence="5">23274</strain>
    </source>
</reference>
<keyword evidence="2" id="KW-0732">Signal</keyword>
<dbReference type="InterPro" id="IPR009003">
    <property type="entry name" value="Peptidase_S1_PA"/>
</dbReference>
<accession>A0A9D1UZ32</accession>
<protein>
    <submittedName>
        <fullName evidence="5">Serine protease</fullName>
    </submittedName>
</protein>